<feature type="region of interest" description="Disordered" evidence="1">
    <location>
        <begin position="371"/>
        <end position="445"/>
    </location>
</feature>
<feature type="compositionally biased region" description="Polar residues" evidence="1">
    <location>
        <begin position="756"/>
        <end position="776"/>
    </location>
</feature>
<feature type="region of interest" description="Disordered" evidence="1">
    <location>
        <begin position="1595"/>
        <end position="1675"/>
    </location>
</feature>
<feature type="compositionally biased region" description="Pro residues" evidence="1">
    <location>
        <begin position="781"/>
        <end position="796"/>
    </location>
</feature>
<dbReference type="InterPro" id="IPR000904">
    <property type="entry name" value="Sec7_dom"/>
</dbReference>
<dbReference type="Gene3D" id="1.10.220.20">
    <property type="match status" value="1"/>
</dbReference>
<gene>
    <name evidence="3" type="ORF">BDN70DRAFT_930783</name>
</gene>
<dbReference type="SUPFAM" id="SSF48425">
    <property type="entry name" value="Sec7 domain"/>
    <property type="match status" value="1"/>
</dbReference>
<dbReference type="Pfam" id="PF01369">
    <property type="entry name" value="Sec7"/>
    <property type="match status" value="1"/>
</dbReference>
<feature type="compositionally biased region" description="Low complexity" evidence="1">
    <location>
        <begin position="605"/>
        <end position="621"/>
    </location>
</feature>
<comment type="caution">
    <text evidence="3">The sequence shown here is derived from an EMBL/GenBank/DDBJ whole genome shotgun (WGS) entry which is preliminary data.</text>
</comment>
<proteinExistence type="predicted"/>
<feature type="region of interest" description="Disordered" evidence="1">
    <location>
        <begin position="1"/>
        <end position="167"/>
    </location>
</feature>
<dbReference type="SUPFAM" id="SSF50729">
    <property type="entry name" value="PH domain-like"/>
    <property type="match status" value="1"/>
</dbReference>
<keyword evidence="4" id="KW-1185">Reference proteome</keyword>
<feature type="compositionally biased region" description="Basic and acidic residues" evidence="1">
    <location>
        <begin position="45"/>
        <end position="67"/>
    </location>
</feature>
<dbReference type="OrthoDB" id="430364at2759"/>
<feature type="region of interest" description="Disordered" evidence="1">
    <location>
        <begin position="546"/>
        <end position="804"/>
    </location>
</feature>
<evidence type="ECO:0000259" key="2">
    <source>
        <dbReference type="PROSITE" id="PS50190"/>
    </source>
</evidence>
<feature type="compositionally biased region" description="Basic residues" evidence="1">
    <location>
        <begin position="317"/>
        <end position="326"/>
    </location>
</feature>
<dbReference type="InterPro" id="IPR035999">
    <property type="entry name" value="Sec7_dom_sf"/>
</dbReference>
<dbReference type="InterPro" id="IPR023394">
    <property type="entry name" value="Sec7_C_sf"/>
</dbReference>
<feature type="compositionally biased region" description="Basic and acidic residues" evidence="1">
    <location>
        <begin position="1641"/>
        <end position="1659"/>
    </location>
</feature>
<feature type="compositionally biased region" description="Low complexity" evidence="1">
    <location>
        <begin position="1073"/>
        <end position="1084"/>
    </location>
</feature>
<dbReference type="Gene3D" id="1.10.1000.11">
    <property type="entry name" value="Arf Nucleotide-binding Site Opener,domain 2"/>
    <property type="match status" value="1"/>
</dbReference>
<feature type="region of interest" description="Disordered" evidence="1">
    <location>
        <begin position="298"/>
        <end position="357"/>
    </location>
</feature>
<feature type="compositionally biased region" description="Polar residues" evidence="1">
    <location>
        <begin position="1660"/>
        <end position="1675"/>
    </location>
</feature>
<accession>A0A9P5Z8V8</accession>
<organism evidence="3 4">
    <name type="scientific">Pholiota conissans</name>
    <dbReference type="NCBI Taxonomy" id="109636"/>
    <lineage>
        <taxon>Eukaryota</taxon>
        <taxon>Fungi</taxon>
        <taxon>Dikarya</taxon>
        <taxon>Basidiomycota</taxon>
        <taxon>Agaricomycotina</taxon>
        <taxon>Agaricomycetes</taxon>
        <taxon>Agaricomycetidae</taxon>
        <taxon>Agaricales</taxon>
        <taxon>Agaricineae</taxon>
        <taxon>Strophariaceae</taxon>
        <taxon>Pholiota</taxon>
    </lineage>
</organism>
<evidence type="ECO:0000313" key="3">
    <source>
        <dbReference type="EMBL" id="KAF9481546.1"/>
    </source>
</evidence>
<dbReference type="GO" id="GO:0005085">
    <property type="term" value="F:guanyl-nucleotide exchange factor activity"/>
    <property type="evidence" value="ECO:0007669"/>
    <property type="project" value="InterPro"/>
</dbReference>
<feature type="compositionally biased region" description="Pro residues" evidence="1">
    <location>
        <begin position="257"/>
        <end position="266"/>
    </location>
</feature>
<feature type="compositionally biased region" description="Polar residues" evidence="1">
    <location>
        <begin position="977"/>
        <end position="987"/>
    </location>
</feature>
<feature type="compositionally biased region" description="Polar residues" evidence="1">
    <location>
        <begin position="952"/>
        <end position="963"/>
    </location>
</feature>
<feature type="domain" description="SEC7" evidence="2">
    <location>
        <begin position="1197"/>
        <end position="1395"/>
    </location>
</feature>
<dbReference type="PROSITE" id="PS50190">
    <property type="entry name" value="SEC7"/>
    <property type="match status" value="1"/>
</dbReference>
<feature type="compositionally biased region" description="Basic and acidic residues" evidence="1">
    <location>
        <begin position="1011"/>
        <end position="1020"/>
    </location>
</feature>
<feature type="compositionally biased region" description="Basic residues" evidence="1">
    <location>
        <begin position="122"/>
        <end position="134"/>
    </location>
</feature>
<evidence type="ECO:0000256" key="1">
    <source>
        <dbReference type="SAM" id="MobiDB-lite"/>
    </source>
</evidence>
<feature type="compositionally biased region" description="Basic and acidic residues" evidence="1">
    <location>
        <begin position="680"/>
        <end position="694"/>
    </location>
</feature>
<evidence type="ECO:0000313" key="4">
    <source>
        <dbReference type="Proteomes" id="UP000807469"/>
    </source>
</evidence>
<dbReference type="SMART" id="SM00222">
    <property type="entry name" value="Sec7"/>
    <property type="match status" value="1"/>
</dbReference>
<feature type="compositionally biased region" description="Polar residues" evidence="1">
    <location>
        <begin position="331"/>
        <end position="357"/>
    </location>
</feature>
<feature type="region of interest" description="Disordered" evidence="1">
    <location>
        <begin position="248"/>
        <end position="272"/>
    </location>
</feature>
<reference evidence="3" key="1">
    <citation type="submission" date="2020-11" db="EMBL/GenBank/DDBJ databases">
        <authorList>
            <consortium name="DOE Joint Genome Institute"/>
            <person name="Ahrendt S."/>
            <person name="Riley R."/>
            <person name="Andreopoulos W."/>
            <person name="Labutti K."/>
            <person name="Pangilinan J."/>
            <person name="Ruiz-Duenas F.J."/>
            <person name="Barrasa J.M."/>
            <person name="Sanchez-Garcia M."/>
            <person name="Camarero S."/>
            <person name="Miyauchi S."/>
            <person name="Serrano A."/>
            <person name="Linde D."/>
            <person name="Babiker R."/>
            <person name="Drula E."/>
            <person name="Ayuso-Fernandez I."/>
            <person name="Pacheco R."/>
            <person name="Padilla G."/>
            <person name="Ferreira P."/>
            <person name="Barriuso J."/>
            <person name="Kellner H."/>
            <person name="Castanera R."/>
            <person name="Alfaro M."/>
            <person name="Ramirez L."/>
            <person name="Pisabarro A.G."/>
            <person name="Kuo A."/>
            <person name="Tritt A."/>
            <person name="Lipzen A."/>
            <person name="He G."/>
            <person name="Yan M."/>
            <person name="Ng V."/>
            <person name="Cullen D."/>
            <person name="Martin F."/>
            <person name="Rosso M.-N."/>
            <person name="Henrissat B."/>
            <person name="Hibbett D."/>
            <person name="Martinez A.T."/>
            <person name="Grigoriev I.V."/>
        </authorList>
    </citation>
    <scope>NUCLEOTIDE SEQUENCE</scope>
    <source>
        <strain evidence="3">CIRM-BRFM 674</strain>
    </source>
</reference>
<feature type="region of interest" description="Disordered" evidence="1">
    <location>
        <begin position="850"/>
        <end position="870"/>
    </location>
</feature>
<feature type="compositionally biased region" description="Polar residues" evidence="1">
    <location>
        <begin position="1595"/>
        <end position="1617"/>
    </location>
</feature>
<dbReference type="EMBL" id="MU155177">
    <property type="protein sequence ID" value="KAF9481546.1"/>
    <property type="molecule type" value="Genomic_DNA"/>
</dbReference>
<sequence length="1714" mass="187740">MADHEKPPSRAEQRMAAVAKLKRAASLPRMKDGRRPPMHVEAVSEGEKVPSEEEKAASEEDKDKSETDQTYVEEQQEIAQVELKTSDPESDQLSAPAEKTTEVDPEADTELEEHPLSPTAVFKKRRSRSRSRSRGSKDLKGKFKLPQSPVPQIAGDSSQDENPPVPIPAVLPMVPPLLSPIPHFPFLQQSRFLRSPAPATPDMALFYPGTSPSTPLPTLEDLQKGLMRSNSAGSSAAAGRRMAMHKLTGGTETYDPSPSPTPPPFMPKLSRNNTVAGGERIAARQNMLTRLGTRITKEADAEAASGAEDRGAASPTPKRRRRRSRRTSTTANPNLTVSDSDFNSTNPNTPAIPQTPLPTLQNYYAELRAQSTTPNQLTSSRNHSSERVSEDSTPPPPLPVHQDLDDASKAHEQTRRRSVLIEDPDDEDREPPTHRYQGPSQGTSQYSFLDNLRVQNASKTPSNNSADSRSPSSMGVPIIFSQRAASRNETFPTSVFTPVVKEKPLSDEDEEQVLYPATVARPRTPYANPNVVDGYDREPSWVASLVPELDSDPRMPIDDDDDDDDDAIRRVEVQGGLEEDYEDEVPPSTSSSNGFSPEAFDDTSPRASSSSKSVLVESETSPENVNSYVPASPSSPAQFSPPPSVDGSVSPQFFPQRLSVASRIQSVGDRSPLPTEYAEWEDKYGAADSSKREPSASTWEKAKSMFTRAGSSTGRRSRTNSIAARERRDHTDSSISRESGASLTSAKTDKGDSPGLSAQVQAPQLMQTPSASTSILSLAPHLPPPRGSVSPIPPPSGDMSKYQNAKLFPFPGMLKLEEERRAKVPGISADVSLQSNASEDVQAQPLAYSFSNTSTQTPDGHKDRKLSPQSSDNRLFAQYGADSTTASPSSPYYQETGYIDLPQQSGPSYNLKLPTTLPGVKQWLSKNSKKKTATPPSSTPGTVSLSPLPVTDTPSSPITTKKPSLTDIFGRKAPNDWETNQAGPSNYGTHTFRGKELQVATINGTSVTHSRPVDVEDAEKSQVSQTHNIPPLDFTTGRSSPFKFPADFSLNTRIAAVTPDPSSISDYPAPTASESSSESSSQSSLGVNQGQAVLDRLDENLSRGFKSPMWSSVIDDPPRKLVLSSPVLQVVNPNTVKDRFLFLFNDILIIAKPVTFDQDGLMDTYKLNLPDRKYTVKSVVQLRNIRFCADRSEVQGKSSALVPRNALLRSFVLQFAKEPDHAIASLLTKSNVQDDPALLGQLLFKTLELDRSRLGEYLSRRTSKIVLKSYLDSFGFAGLRVDVALRVFLQSINVSRFSQSYNSLEHLLESFASRWYEANAKFVAYDKDMAARLVWALAQLNERLHGGITDKPGLTDHISRNVTTKEFLDAFRRCDARYLVSDELLQELYRSVFHERLCQAVPSSSNGTSQDIPITIKRPLPSRLTYKTQSEPIVFRLPQADPGLTIALYGQDMVFDPPVLHFTKSSEASFRIMGTSLGSKCITMCRSGPNAIKYSGIPLSHTIVVERAFMRNTFQLAFLNQTGAKRRYMFSVDDPIIRNEWATSLRRHIESSTASALSIPSGPHDALKFRKAADAIAFKVLQDTLMGNYTPSHRVNGSYSTQKGTNGTSPPHLTGSSIPFAGTAHARSKSRSRVYHRHGAGRNELELGDRVHNMSHDSNDSTPESSDQAITPENSDSSFWTARDLEMHCQQNSAVTLVLSFLQVGAPDSTSVPS</sequence>
<dbReference type="Proteomes" id="UP000807469">
    <property type="component" value="Unassembled WGS sequence"/>
</dbReference>
<feature type="region of interest" description="Disordered" evidence="1">
    <location>
        <begin position="926"/>
        <end position="987"/>
    </location>
</feature>
<feature type="region of interest" description="Disordered" evidence="1">
    <location>
        <begin position="1011"/>
        <end position="1036"/>
    </location>
</feature>
<feature type="compositionally biased region" description="Basic and acidic residues" evidence="1">
    <location>
        <begin position="1"/>
        <end position="13"/>
    </location>
</feature>
<feature type="compositionally biased region" description="Basic residues" evidence="1">
    <location>
        <begin position="1626"/>
        <end position="1640"/>
    </location>
</feature>
<name>A0A9P5Z8V8_9AGAR</name>
<protein>
    <recommendedName>
        <fullName evidence="2">SEC7 domain-containing protein</fullName>
    </recommendedName>
</protein>
<dbReference type="GO" id="GO:0032012">
    <property type="term" value="P:regulation of ARF protein signal transduction"/>
    <property type="evidence" value="ECO:0007669"/>
    <property type="project" value="InterPro"/>
</dbReference>
<feature type="compositionally biased region" description="Polar residues" evidence="1">
    <location>
        <begin position="371"/>
        <end position="382"/>
    </location>
</feature>
<feature type="compositionally biased region" description="Polar residues" evidence="1">
    <location>
        <begin position="934"/>
        <end position="945"/>
    </location>
</feature>
<feature type="compositionally biased region" description="Polar residues" evidence="1">
    <location>
        <begin position="733"/>
        <end position="746"/>
    </location>
</feature>
<feature type="compositionally biased region" description="Basic and acidic residues" evidence="1">
    <location>
        <begin position="402"/>
        <end position="415"/>
    </location>
</feature>
<feature type="region of interest" description="Disordered" evidence="1">
    <location>
        <begin position="1059"/>
        <end position="1089"/>
    </location>
</feature>